<organism evidence="2 3">
    <name type="scientific">Nelumbo nucifera</name>
    <name type="common">Sacred lotus</name>
    <dbReference type="NCBI Taxonomy" id="4432"/>
    <lineage>
        <taxon>Eukaryota</taxon>
        <taxon>Viridiplantae</taxon>
        <taxon>Streptophyta</taxon>
        <taxon>Embryophyta</taxon>
        <taxon>Tracheophyta</taxon>
        <taxon>Spermatophyta</taxon>
        <taxon>Magnoliopsida</taxon>
        <taxon>Proteales</taxon>
        <taxon>Nelumbonaceae</taxon>
        <taxon>Nelumbo</taxon>
    </lineage>
</organism>
<protein>
    <submittedName>
        <fullName evidence="2">Uncharacterized protein</fullName>
    </submittedName>
</protein>
<accession>A0A822YRV3</accession>
<feature type="region of interest" description="Disordered" evidence="1">
    <location>
        <begin position="1"/>
        <end position="64"/>
    </location>
</feature>
<evidence type="ECO:0000256" key="1">
    <source>
        <dbReference type="SAM" id="MobiDB-lite"/>
    </source>
</evidence>
<sequence>MHALHPKTRKNAKHKQILVVKPQANPNKKTKLNRKKVEGATKPTKETNQNQSQSAKERKKNRAK</sequence>
<gene>
    <name evidence="2" type="ORF">HUJ06_005897</name>
</gene>
<dbReference type="EMBL" id="DUZY01000004">
    <property type="protein sequence ID" value="DAD35257.1"/>
    <property type="molecule type" value="Genomic_DNA"/>
</dbReference>
<evidence type="ECO:0000313" key="3">
    <source>
        <dbReference type="Proteomes" id="UP000607653"/>
    </source>
</evidence>
<keyword evidence="3" id="KW-1185">Reference proteome</keyword>
<feature type="compositionally biased region" description="Basic residues" evidence="1">
    <location>
        <begin position="1"/>
        <end position="16"/>
    </location>
</feature>
<comment type="caution">
    <text evidence="2">The sequence shown here is derived from an EMBL/GenBank/DDBJ whole genome shotgun (WGS) entry which is preliminary data.</text>
</comment>
<evidence type="ECO:0000313" key="2">
    <source>
        <dbReference type="EMBL" id="DAD35257.1"/>
    </source>
</evidence>
<feature type="compositionally biased region" description="Basic and acidic residues" evidence="1">
    <location>
        <begin position="35"/>
        <end position="45"/>
    </location>
</feature>
<proteinExistence type="predicted"/>
<name>A0A822YRV3_NELNU</name>
<dbReference type="Proteomes" id="UP000607653">
    <property type="component" value="Unassembled WGS sequence"/>
</dbReference>
<dbReference type="AlphaFoldDB" id="A0A822YRV3"/>
<reference evidence="2 3" key="1">
    <citation type="journal article" date="2020" name="Mol. Biol. Evol.">
        <title>Distinct Expression and Methylation Patterns for Genes with Different Fates following a Single Whole-Genome Duplication in Flowering Plants.</title>
        <authorList>
            <person name="Shi T."/>
            <person name="Rahmani R.S."/>
            <person name="Gugger P.F."/>
            <person name="Wang M."/>
            <person name="Li H."/>
            <person name="Zhang Y."/>
            <person name="Li Z."/>
            <person name="Wang Q."/>
            <person name="Van de Peer Y."/>
            <person name="Marchal K."/>
            <person name="Chen J."/>
        </authorList>
    </citation>
    <scope>NUCLEOTIDE SEQUENCE [LARGE SCALE GENOMIC DNA]</scope>
    <source>
        <tissue evidence="2">Leaf</tissue>
    </source>
</reference>